<keyword evidence="3" id="KW-1185">Reference proteome</keyword>
<dbReference type="OrthoDB" id="6159728at2"/>
<feature type="transmembrane region" description="Helical" evidence="1">
    <location>
        <begin position="9"/>
        <end position="26"/>
    </location>
</feature>
<evidence type="ECO:0000313" key="2">
    <source>
        <dbReference type="EMBL" id="AMC99477.1"/>
    </source>
</evidence>
<evidence type="ECO:0000256" key="1">
    <source>
        <dbReference type="SAM" id="Phobius"/>
    </source>
</evidence>
<keyword evidence="1" id="KW-1133">Transmembrane helix</keyword>
<dbReference type="AlphaFoldDB" id="A0A0X8HBB3"/>
<reference evidence="2 3" key="2">
    <citation type="submission" date="2016-02" db="EMBL/GenBank/DDBJ databases">
        <authorList>
            <person name="Wen L."/>
            <person name="He K."/>
            <person name="Yang H."/>
        </authorList>
    </citation>
    <scope>NUCLEOTIDE SEQUENCE [LARGE SCALE GENOMIC DNA]</scope>
    <source>
        <strain evidence="2 3">AGD 8-3</strain>
    </source>
</reference>
<evidence type="ECO:0000313" key="3">
    <source>
        <dbReference type="Proteomes" id="UP000063387"/>
    </source>
</evidence>
<feature type="transmembrane region" description="Helical" evidence="1">
    <location>
        <begin position="84"/>
        <end position="103"/>
    </location>
</feature>
<keyword evidence="1" id="KW-0472">Membrane</keyword>
<feature type="transmembrane region" description="Helical" evidence="1">
    <location>
        <begin position="109"/>
        <end position="126"/>
    </location>
</feature>
<organism evidence="2 3">
    <name type="scientific">Halomonas chromatireducens</name>
    <dbReference type="NCBI Taxonomy" id="507626"/>
    <lineage>
        <taxon>Bacteria</taxon>
        <taxon>Pseudomonadati</taxon>
        <taxon>Pseudomonadota</taxon>
        <taxon>Gammaproteobacteria</taxon>
        <taxon>Oceanospirillales</taxon>
        <taxon>Halomonadaceae</taxon>
        <taxon>Halomonas</taxon>
    </lineage>
</organism>
<sequence length="162" mass="17510">MNRTIVKELLSAAVMLSLGIAGLIHIQYGAWRPAPLVPSYIMPQTAYYFLIGSGLWVLAMLGFFTLRKRASALERPDARDQDLVAIGLSSGLMLGGAIIYFWLVLNLGLIVSTVAFNAVLIAVLAPNLSLKGLLIVPPLMGAAVWLLFIKMIGMTLPSPLLF</sequence>
<dbReference type="STRING" id="507626.LOKO_00381"/>
<protein>
    <recommendedName>
        <fullName evidence="4">Tripartite tricarboxylate transporter TctB family protein</fullName>
    </recommendedName>
</protein>
<dbReference type="Proteomes" id="UP000063387">
    <property type="component" value="Chromosome"/>
</dbReference>
<reference evidence="2 3" key="1">
    <citation type="journal article" date="2016" name="Genome Announc.">
        <title>Draft Genome Sequence of 'Halomonas chromatireducens' Strain AGD 8-3, a Haloalkaliphilic Chromate- and Selenite-Reducing Gammaproteobacterium.</title>
        <authorList>
            <person name="Sharko F.S."/>
            <person name="Shapovalova A.A."/>
            <person name="Tsygankova S.V."/>
            <person name="Komova A.V."/>
            <person name="Boulygina E.S."/>
            <person name="Teslyuk A.B."/>
            <person name="Gotovtsev P.M."/>
            <person name="Namsaraev Z.B."/>
            <person name="Khijniak T.V."/>
            <person name="Nedoluzhko A.V."/>
            <person name="Vasilov R.G."/>
        </authorList>
    </citation>
    <scope>NUCLEOTIDE SEQUENCE [LARGE SCALE GENOMIC DNA]</scope>
    <source>
        <strain evidence="2 3">AGD 8-3</strain>
    </source>
</reference>
<dbReference type="EMBL" id="CP014226">
    <property type="protein sequence ID" value="AMC99477.1"/>
    <property type="molecule type" value="Genomic_DNA"/>
</dbReference>
<gene>
    <name evidence="2" type="ORF">LOKO_00381</name>
</gene>
<keyword evidence="1" id="KW-0812">Transmembrane</keyword>
<accession>A0A0X8HBB3</accession>
<feature type="transmembrane region" description="Helical" evidence="1">
    <location>
        <begin position="133"/>
        <end position="153"/>
    </location>
</feature>
<name>A0A0X8HBB3_9GAMM</name>
<dbReference type="PATRIC" id="fig|507626.3.peg.378"/>
<evidence type="ECO:0008006" key="4">
    <source>
        <dbReference type="Google" id="ProtNLM"/>
    </source>
</evidence>
<proteinExistence type="predicted"/>
<feature type="transmembrane region" description="Helical" evidence="1">
    <location>
        <begin position="46"/>
        <end position="64"/>
    </location>
</feature>
<dbReference type="KEGG" id="hco:LOKO_00381"/>
<dbReference type="RefSeq" id="WP_066444346.1">
    <property type="nucleotide sequence ID" value="NZ_CP014226.1"/>
</dbReference>